<reference evidence="7" key="2">
    <citation type="submission" date="2025-09" db="UniProtKB">
        <authorList>
            <consortium name="Ensembl"/>
        </authorList>
    </citation>
    <scope>IDENTIFICATION</scope>
</reference>
<dbReference type="Gene3D" id="2.60.40.790">
    <property type="match status" value="1"/>
</dbReference>
<dbReference type="GO" id="GO:0005634">
    <property type="term" value="C:nucleus"/>
    <property type="evidence" value="ECO:0007669"/>
    <property type="project" value="UniProtKB-SubCell"/>
</dbReference>
<dbReference type="PANTHER" id="PTHR21664">
    <property type="entry name" value="CHRONIC MYELOGENOUS LEUKEMIA TUMOR ANTIGEN 66"/>
    <property type="match status" value="1"/>
</dbReference>
<dbReference type="InterPro" id="IPR037895">
    <property type="entry name" value="NUDCD1"/>
</dbReference>
<protein>
    <recommendedName>
        <fullName evidence="3">NudC domain-containing protein 1</fullName>
    </recommendedName>
</protein>
<organism evidence="7 8">
    <name type="scientific">Leptobrachium leishanense</name>
    <name type="common">Leishan spiny toad</name>
    <dbReference type="NCBI Taxonomy" id="445787"/>
    <lineage>
        <taxon>Eukaryota</taxon>
        <taxon>Metazoa</taxon>
        <taxon>Chordata</taxon>
        <taxon>Craniata</taxon>
        <taxon>Vertebrata</taxon>
        <taxon>Euteleostomi</taxon>
        <taxon>Amphibia</taxon>
        <taxon>Batrachia</taxon>
        <taxon>Anura</taxon>
        <taxon>Pelobatoidea</taxon>
        <taxon>Megophryidae</taxon>
        <taxon>Leptobrachium</taxon>
    </lineage>
</organism>
<dbReference type="InterPro" id="IPR008978">
    <property type="entry name" value="HSP20-like_chaperone"/>
</dbReference>
<dbReference type="Proteomes" id="UP000694569">
    <property type="component" value="Unplaced"/>
</dbReference>
<proteinExistence type="predicted"/>
<dbReference type="InterPro" id="IPR007052">
    <property type="entry name" value="CS_dom"/>
</dbReference>
<dbReference type="SUPFAM" id="SSF49764">
    <property type="entry name" value="HSP20-like chaperones"/>
    <property type="match status" value="1"/>
</dbReference>
<feature type="domain" description="CS" evidence="6">
    <location>
        <begin position="284"/>
        <end position="372"/>
    </location>
</feature>
<comment type="subcellular location">
    <subcellularLocation>
        <location evidence="2">Cytoplasm</location>
    </subcellularLocation>
    <subcellularLocation>
        <location evidence="1">Nucleus</location>
    </subcellularLocation>
</comment>
<keyword evidence="5" id="KW-0539">Nucleus</keyword>
<evidence type="ECO:0000256" key="2">
    <source>
        <dbReference type="ARBA" id="ARBA00004496"/>
    </source>
</evidence>
<keyword evidence="8" id="KW-1185">Reference proteome</keyword>
<evidence type="ECO:0000256" key="3">
    <source>
        <dbReference type="ARBA" id="ARBA00018915"/>
    </source>
</evidence>
<dbReference type="AlphaFoldDB" id="A0A8C5QH83"/>
<evidence type="ECO:0000259" key="6">
    <source>
        <dbReference type="PROSITE" id="PS51203"/>
    </source>
</evidence>
<dbReference type="GO" id="GO:0005737">
    <property type="term" value="C:cytoplasm"/>
    <property type="evidence" value="ECO:0007669"/>
    <property type="project" value="UniProtKB-SubCell"/>
</dbReference>
<reference evidence="7" key="1">
    <citation type="submission" date="2025-08" db="UniProtKB">
        <authorList>
            <consortium name="Ensembl"/>
        </authorList>
    </citation>
    <scope>IDENTIFICATION</scope>
</reference>
<evidence type="ECO:0000256" key="1">
    <source>
        <dbReference type="ARBA" id="ARBA00004123"/>
    </source>
</evidence>
<sequence length="593" mass="66511">METSLHVGTMETANCSLKVNRQLLDPKFESYKLSLDPLPCYSLELDAAVAEVKLRDDQYTLDHMRAFGMYNYLHCNPWSPDSMFYVDQLGRVMHFSVTLDTALGKPTEVFRFPSDLGAYENRLCSSLYFASATHVALSDGTGTLFIVRVGKGEDSTSGRWEIMFNQELGDAFVVVHSVSSIQAETLLIEVLLLSVEKDAVDVQGSGFHVSMEWVSVAHNKSEGDGKYEILRRRKLFGKSVPHYAAIEPGGSGLMIISSKPFSFIADQDSPLDEAEEEKMEEDSKKEPLYTWQQTADKVTLSFQLPEGLTKDDIKLTFSPEHICICLKEDTFLKGKLYNIIDHESTAWIMNEQRSVEVTLAKREAGCMWAELVVGDKQGEFVADPAQCAAIADQLMHLTSEDMNPNPDVDKPACNAQELEECDMLFEELTNIYRFDGNSLKASHVVNIGSNQYLFSMVATPELMPCFSLRHDVDALLWQPVTAQDDNLWEHVATFNALGYVQASKRDKKFFTCAPNFSYAALCECVRRIFLYRQPTPMATVLFNRKEGKHVGQVAKQQVASLETSDPILGFQASSERLFVLTAKKLFVLKVNAA</sequence>
<evidence type="ECO:0000256" key="4">
    <source>
        <dbReference type="ARBA" id="ARBA00022490"/>
    </source>
</evidence>
<accession>A0A8C5QH83</accession>
<dbReference type="Ensembl" id="ENSLLET00000038740.1">
    <property type="protein sequence ID" value="ENSLLEP00000037305.1"/>
    <property type="gene ID" value="ENSLLEG00000023631.1"/>
</dbReference>
<evidence type="ECO:0000313" key="7">
    <source>
        <dbReference type="Ensembl" id="ENSLLEP00000037305.1"/>
    </source>
</evidence>
<dbReference type="OrthoDB" id="428655at2759"/>
<dbReference type="Pfam" id="PF04969">
    <property type="entry name" value="CS"/>
    <property type="match status" value="1"/>
</dbReference>
<keyword evidence="4" id="KW-0963">Cytoplasm</keyword>
<dbReference type="PROSITE" id="PS51203">
    <property type="entry name" value="CS"/>
    <property type="match status" value="1"/>
</dbReference>
<dbReference type="PANTHER" id="PTHR21664:SF1">
    <property type="entry name" value="NUDC DOMAIN-CONTAINING PROTEIN 1"/>
    <property type="match status" value="1"/>
</dbReference>
<gene>
    <name evidence="7" type="primary">NUDCD1</name>
</gene>
<name>A0A8C5QH83_9ANUR</name>
<dbReference type="GeneTree" id="ENSGT00390000007776"/>
<evidence type="ECO:0000313" key="8">
    <source>
        <dbReference type="Proteomes" id="UP000694569"/>
    </source>
</evidence>
<evidence type="ECO:0000256" key="5">
    <source>
        <dbReference type="ARBA" id="ARBA00023242"/>
    </source>
</evidence>